<name>A0A5D0MK53_9BACT</name>
<sequence>MKFLKKVVEDIISKDYELSNLAIVLPNRRAALFFKKYIQENNKIKKPIFAPDIFSIQDFIHEVSDKEMLSGLQQIFKLYEIYLDVFDEEKDFDEFYNWGNIVLNDFKNIDNYLVDNEKLFKNLEELTEMEEKFELQSDNEVLNNFRKLALKINELYKKYHSNLKRKNQNYYGGAIRNIAENYNSYKDKFKKWDSIIFAGFNALTKAEEVIIKKLKSEDRALLYWDIDNYFYGNKIHEAGEFFRNSALINENSNWIEDILSTDKKNIKIIGCSKKVIQAKILGNMIDPVNENNNDTAVVLPDESMLFPLLHSLPEELKHFNITMGFPLRHTSLYNLISFLVDMHENKERLETDKYYYEDVTNILTHPYMLIIAEESVIDFVNMLKKENKVFVSGEEIENNFNSDVSMFFEKHEGIDSFINYLMEIFIIIRKNLKKEKGYTIELEYLYQFYLILQKLQDQLKNYSFDITINSFWRLFKEIIDTSNIPFTGEPLQGLQIMGMLETRTLDFNNLYILSMNEGVIPKSKNDNSIIPYELKKKFGIPTYEKREGVYAYYFYRLLKRAKNVTLFYNTEKDSLGKGEKSRFLEQLLLEYREENDNVNISEDILTIESREKKKEKIEIAKSPEIISTMNDLNFSASAINTYLSCSLKFYFQYVLGLREKDDFLESVDSQKFGLIVHRSLEKLYSQYVDKPMTENNFDEILKKCENVVEKIYKDEMGDVDIKNGRNYLYSRILKELVSKVIKKEQSGVKIVATEKKYSKNIEVEGKTLRLKGIIDRIDEINDVIRVIDYKTGNIDSTVFNIDGDLKTNKLLDSLSKKKEVVQLLIYYYLIVKEPVLKNYSNLLLGILSLRNLKKGIKFFKKSRNKKMWFSKNDSKKVEKIIKKLLTDIFDENKNFIQTQDEKVCRYCDFADICAR</sequence>
<evidence type="ECO:0000256" key="1">
    <source>
        <dbReference type="SAM" id="Coils"/>
    </source>
</evidence>
<dbReference type="Proteomes" id="UP000324143">
    <property type="component" value="Unassembled WGS sequence"/>
</dbReference>
<dbReference type="InterPro" id="IPR011335">
    <property type="entry name" value="Restrct_endonuc-II-like"/>
</dbReference>
<reference evidence="3" key="1">
    <citation type="submission" date="2019-08" db="EMBL/GenBank/DDBJ databases">
        <title>Genomic characterization of a novel candidate phylum (ARYD3) from a high temperature, high salinity tertiary oil reservoir in north central Oklahoma, USA.</title>
        <authorList>
            <person name="Youssef N.H."/>
            <person name="Yadav A."/>
            <person name="Elshahed M.S."/>
        </authorList>
    </citation>
    <scope>NUCLEOTIDE SEQUENCE [LARGE SCALE GENOMIC DNA]</scope>
    <source>
        <strain evidence="3">ARYD3</strain>
    </source>
</reference>
<comment type="caution">
    <text evidence="3">The sequence shown here is derived from an EMBL/GenBank/DDBJ whole genome shotgun (WGS) entry which is preliminary data.</text>
</comment>
<keyword evidence="1" id="KW-0175">Coiled coil</keyword>
<keyword evidence="4" id="KW-1185">Reference proteome</keyword>
<feature type="domain" description="PD-(D/E)XK endonuclease-like" evidence="2">
    <location>
        <begin position="634"/>
        <end position="913"/>
    </location>
</feature>
<evidence type="ECO:0000313" key="3">
    <source>
        <dbReference type="EMBL" id="TYB31911.1"/>
    </source>
</evidence>
<dbReference type="SUPFAM" id="SSF52540">
    <property type="entry name" value="P-loop containing nucleoside triphosphate hydrolases"/>
    <property type="match status" value="1"/>
</dbReference>
<dbReference type="InterPro" id="IPR011604">
    <property type="entry name" value="PDDEXK-like_dom_sf"/>
</dbReference>
<proteinExistence type="predicted"/>
<dbReference type="EMBL" id="VSIX01000022">
    <property type="protein sequence ID" value="TYB31911.1"/>
    <property type="molecule type" value="Genomic_DNA"/>
</dbReference>
<dbReference type="AlphaFoldDB" id="A0A5D0MK53"/>
<evidence type="ECO:0000259" key="2">
    <source>
        <dbReference type="Pfam" id="PF12705"/>
    </source>
</evidence>
<evidence type="ECO:0000313" key="4">
    <source>
        <dbReference type="Proteomes" id="UP000324143"/>
    </source>
</evidence>
<dbReference type="Gene3D" id="3.90.320.10">
    <property type="match status" value="1"/>
</dbReference>
<dbReference type="InterPro" id="IPR027417">
    <property type="entry name" value="P-loop_NTPase"/>
</dbReference>
<dbReference type="SUPFAM" id="SSF52980">
    <property type="entry name" value="Restriction endonuclease-like"/>
    <property type="match status" value="1"/>
</dbReference>
<accession>A0A5D0MK53</accession>
<feature type="coiled-coil region" evidence="1">
    <location>
        <begin position="109"/>
        <end position="136"/>
    </location>
</feature>
<dbReference type="InterPro" id="IPR038726">
    <property type="entry name" value="PDDEXK_AddAB-type"/>
</dbReference>
<gene>
    <name evidence="3" type="ORF">FXF47_01755</name>
</gene>
<dbReference type="Pfam" id="PF12705">
    <property type="entry name" value="PDDEXK_1"/>
    <property type="match status" value="1"/>
</dbReference>
<organism evidence="3 4">
    <name type="scientific">Candidatus Mcinerneyibacterium aminivorans</name>
    <dbReference type="NCBI Taxonomy" id="2703815"/>
    <lineage>
        <taxon>Bacteria</taxon>
        <taxon>Candidatus Macinerneyibacteriota</taxon>
        <taxon>Candidatus Mcinerneyibacteria</taxon>
        <taxon>Candidatus Mcinerneyibacteriales</taxon>
        <taxon>Candidatus Mcinerneyibacteriaceae</taxon>
        <taxon>Candidatus Mcinerneyibacterium</taxon>
    </lineage>
</organism>
<dbReference type="InterPro" id="IPR051827">
    <property type="entry name" value="Cas4_exonuclease"/>
</dbReference>
<dbReference type="PANTHER" id="PTHR36531:SF2">
    <property type="entry name" value="CRISPR-ASSOCIATED EXONUCLEASE CAS4"/>
    <property type="match status" value="1"/>
</dbReference>
<dbReference type="PANTHER" id="PTHR36531">
    <property type="entry name" value="CRISPR-ASSOCIATED EXONUCLEASE CAS4"/>
    <property type="match status" value="1"/>
</dbReference>
<protein>
    <recommendedName>
        <fullName evidence="2">PD-(D/E)XK endonuclease-like domain-containing protein</fullName>
    </recommendedName>
</protein>